<dbReference type="InterPro" id="IPR036390">
    <property type="entry name" value="WH_DNA-bd_sf"/>
</dbReference>
<evidence type="ECO:0000256" key="1">
    <source>
        <dbReference type="ARBA" id="ARBA00009437"/>
    </source>
</evidence>
<dbReference type="PROSITE" id="PS50931">
    <property type="entry name" value="HTH_LYSR"/>
    <property type="match status" value="1"/>
</dbReference>
<keyword evidence="3" id="KW-0238">DNA-binding</keyword>
<dbReference type="Proteomes" id="UP001363010">
    <property type="component" value="Unassembled WGS sequence"/>
</dbReference>
<comment type="caution">
    <text evidence="6">The sequence shown here is derived from an EMBL/GenBank/DDBJ whole genome shotgun (WGS) entry which is preliminary data.</text>
</comment>
<evidence type="ECO:0000256" key="2">
    <source>
        <dbReference type="ARBA" id="ARBA00023015"/>
    </source>
</evidence>
<proteinExistence type="inferred from homology"/>
<comment type="similarity">
    <text evidence="1">Belongs to the LysR transcriptional regulatory family.</text>
</comment>
<dbReference type="Gene3D" id="1.10.10.10">
    <property type="entry name" value="Winged helix-like DNA-binding domain superfamily/Winged helix DNA-binding domain"/>
    <property type="match status" value="1"/>
</dbReference>
<dbReference type="SUPFAM" id="SSF46785">
    <property type="entry name" value="Winged helix' DNA-binding domain"/>
    <property type="match status" value="1"/>
</dbReference>
<dbReference type="Gene3D" id="3.40.190.290">
    <property type="match status" value="1"/>
</dbReference>
<accession>A0ABU8VTT9</accession>
<keyword evidence="7" id="KW-1185">Reference proteome</keyword>
<protein>
    <submittedName>
        <fullName evidence="6">LysR family transcriptional regulator</fullName>
    </submittedName>
</protein>
<feature type="domain" description="HTH lysR-type" evidence="5">
    <location>
        <begin position="1"/>
        <end position="58"/>
    </location>
</feature>
<dbReference type="InterPro" id="IPR000847">
    <property type="entry name" value="LysR_HTH_N"/>
</dbReference>
<dbReference type="PANTHER" id="PTHR30126:SF39">
    <property type="entry name" value="HTH-TYPE TRANSCRIPTIONAL REGULATOR CYSL"/>
    <property type="match status" value="1"/>
</dbReference>
<gene>
    <name evidence="6" type="ORF">WKW80_03985</name>
</gene>
<dbReference type="RefSeq" id="WP_340362257.1">
    <property type="nucleotide sequence ID" value="NZ_JBBKZV010000002.1"/>
</dbReference>
<dbReference type="InterPro" id="IPR036388">
    <property type="entry name" value="WH-like_DNA-bd_sf"/>
</dbReference>
<evidence type="ECO:0000313" key="6">
    <source>
        <dbReference type="EMBL" id="MEJ8821198.1"/>
    </source>
</evidence>
<dbReference type="Pfam" id="PF03466">
    <property type="entry name" value="LysR_substrate"/>
    <property type="match status" value="1"/>
</dbReference>
<keyword evidence="2" id="KW-0805">Transcription regulation</keyword>
<reference evidence="6 7" key="1">
    <citation type="submission" date="2024-03" db="EMBL/GenBank/DDBJ databases">
        <title>Novel species of the genus Variovorax.</title>
        <authorList>
            <person name="Liu Q."/>
            <person name="Xin Y.-H."/>
        </authorList>
    </citation>
    <scope>NUCLEOTIDE SEQUENCE [LARGE SCALE GENOMIC DNA]</scope>
    <source>
        <strain evidence="6 7">KACC 18501</strain>
    </source>
</reference>
<dbReference type="Pfam" id="PF00126">
    <property type="entry name" value="HTH_1"/>
    <property type="match status" value="1"/>
</dbReference>
<evidence type="ECO:0000256" key="4">
    <source>
        <dbReference type="ARBA" id="ARBA00023163"/>
    </source>
</evidence>
<organism evidence="6 7">
    <name type="scientific">Variovorax humicola</name>
    <dbReference type="NCBI Taxonomy" id="1769758"/>
    <lineage>
        <taxon>Bacteria</taxon>
        <taxon>Pseudomonadati</taxon>
        <taxon>Pseudomonadota</taxon>
        <taxon>Betaproteobacteria</taxon>
        <taxon>Burkholderiales</taxon>
        <taxon>Comamonadaceae</taxon>
        <taxon>Variovorax</taxon>
    </lineage>
</organism>
<dbReference type="PANTHER" id="PTHR30126">
    <property type="entry name" value="HTH-TYPE TRANSCRIPTIONAL REGULATOR"/>
    <property type="match status" value="1"/>
</dbReference>
<dbReference type="InterPro" id="IPR005119">
    <property type="entry name" value="LysR_subst-bd"/>
</dbReference>
<dbReference type="SUPFAM" id="SSF53850">
    <property type="entry name" value="Periplasmic binding protein-like II"/>
    <property type="match status" value="1"/>
</dbReference>
<evidence type="ECO:0000313" key="7">
    <source>
        <dbReference type="Proteomes" id="UP001363010"/>
    </source>
</evidence>
<evidence type="ECO:0000256" key="3">
    <source>
        <dbReference type="ARBA" id="ARBA00023125"/>
    </source>
</evidence>
<dbReference type="EMBL" id="JBBKZV010000002">
    <property type="protein sequence ID" value="MEJ8821198.1"/>
    <property type="molecule type" value="Genomic_DNA"/>
</dbReference>
<evidence type="ECO:0000259" key="5">
    <source>
        <dbReference type="PROSITE" id="PS50931"/>
    </source>
</evidence>
<name>A0ABU8VTT9_9BURK</name>
<keyword evidence="4" id="KW-0804">Transcription</keyword>
<sequence>MDIRRLEHFVAAADAGSLSLASRYQYISQSALTRQIQLLEREFDVALFERNTRGVVLTEAGELLRERARSLLTQIGDLKREVNELDREPSGTLRMGMPPSVREAMGVSLITRYRNAYSRVHIEVTEGLSYNLAKALTDGTLDCAIFVGDDASGLPIVMHNLRTEPVVAVSHVDAGLRMDRPVDLEWVVRQPLVVARSNRKSLGLDRECALRGLVLNVVMDIQALHLGLELVQTGMISLVVPYSAAAAALSAGKVSAAPVETLLTTWVMGWPAENAPNLATRKLIEMIKLEAQHWPDLAPATS</sequence>